<protein>
    <submittedName>
        <fullName evidence="1">Ino80 chromatin remodeling complex</fullName>
    </submittedName>
</protein>
<evidence type="ECO:0000313" key="1">
    <source>
        <dbReference type="EMBL" id="GLB36345.1"/>
    </source>
</evidence>
<accession>A0A9P3PHR8</accession>
<keyword evidence="2" id="KW-1185">Reference proteome</keyword>
<sequence length="453" mass="50841">MASTSASASSSSHPWPVEPSPPVAYLSRKALPIKRHDAEPLTREDVQFDLLHHIFSDKSAVFTNPTPGGNPIPGKAAKVTFPELYVSALYNSSKCSKVLREKMVETPAFAIELAKISLLTNVGRINTTMAFFPEMKTALRTYHPVPSLQKTDGNAQDAPRIKNCLKAALLPSEMKTAPPSSPDEILERRRAGQRPPTTIVNLVFVLANHAAPLASVHFDGVLNFLDLFLPHKDLASADRSRAFLWLAYHYLESADGENPFDDDYSRRNPGKAPFLHKMTEHEMETENVDTAEEIAWGKRMSNQRNAFLQKLVNSTEEEKKAKTGIRQYVPANKNPLRRPKQFGQRQEASRDEGAFMYYVPQPSAASLHESTKRPPLQLQSHPHAHLQNRHAIFPSVSRTRPRTMLQQAWHIVNTTDPLADSDEDIETADEHVLLDYTRRVEVLSHLQGTFGRP</sequence>
<dbReference type="PANTHER" id="PTHR37287">
    <property type="entry name" value="INO EIGHTY SUBUNIT 1"/>
    <property type="match status" value="1"/>
</dbReference>
<dbReference type="GO" id="GO:0031011">
    <property type="term" value="C:Ino80 complex"/>
    <property type="evidence" value="ECO:0007669"/>
    <property type="project" value="InterPro"/>
</dbReference>
<reference evidence="1" key="1">
    <citation type="submission" date="2022-07" db="EMBL/GenBank/DDBJ databases">
        <title>The genome of Lyophyllum shimeji provides insight into the initial evolution of ectomycorrhizal fungal genome.</title>
        <authorList>
            <person name="Kobayashi Y."/>
            <person name="Shibata T."/>
            <person name="Hirakawa H."/>
            <person name="Shigenobu S."/>
            <person name="Nishiyama T."/>
            <person name="Yamada A."/>
            <person name="Hasebe M."/>
            <person name="Kawaguchi M."/>
        </authorList>
    </citation>
    <scope>NUCLEOTIDE SEQUENCE</scope>
    <source>
        <strain evidence="1">AT787</strain>
    </source>
</reference>
<dbReference type="OrthoDB" id="5413003at2759"/>
<dbReference type="AlphaFoldDB" id="A0A9P3PHR8"/>
<name>A0A9P3PHR8_LYOSH</name>
<dbReference type="InterPro" id="IPR038014">
    <property type="entry name" value="Ies1"/>
</dbReference>
<gene>
    <name evidence="1" type="ORF">LshimejAT787_0306330</name>
</gene>
<dbReference type="EMBL" id="BRPK01000003">
    <property type="protein sequence ID" value="GLB36345.1"/>
    <property type="molecule type" value="Genomic_DNA"/>
</dbReference>
<proteinExistence type="predicted"/>
<evidence type="ECO:0000313" key="2">
    <source>
        <dbReference type="Proteomes" id="UP001063166"/>
    </source>
</evidence>
<dbReference type="PANTHER" id="PTHR37287:SF1">
    <property type="entry name" value="INO EIGHTY SUBUNIT 1"/>
    <property type="match status" value="1"/>
</dbReference>
<dbReference type="Proteomes" id="UP001063166">
    <property type="component" value="Unassembled WGS sequence"/>
</dbReference>
<organism evidence="1 2">
    <name type="scientific">Lyophyllum shimeji</name>
    <name type="common">Hon-shimeji</name>
    <name type="synonym">Tricholoma shimeji</name>
    <dbReference type="NCBI Taxonomy" id="47721"/>
    <lineage>
        <taxon>Eukaryota</taxon>
        <taxon>Fungi</taxon>
        <taxon>Dikarya</taxon>
        <taxon>Basidiomycota</taxon>
        <taxon>Agaricomycotina</taxon>
        <taxon>Agaricomycetes</taxon>
        <taxon>Agaricomycetidae</taxon>
        <taxon>Agaricales</taxon>
        <taxon>Tricholomatineae</taxon>
        <taxon>Lyophyllaceae</taxon>
        <taxon>Lyophyllum</taxon>
    </lineage>
</organism>
<comment type="caution">
    <text evidence="1">The sequence shown here is derived from an EMBL/GenBank/DDBJ whole genome shotgun (WGS) entry which is preliminary data.</text>
</comment>